<accession>A0A329TQR1</accession>
<protein>
    <submittedName>
        <fullName evidence="1">Uncharacterized protein</fullName>
    </submittedName>
</protein>
<dbReference type="EMBL" id="PRLB01000016">
    <property type="protein sequence ID" value="RAW51832.1"/>
    <property type="molecule type" value="Genomic_DNA"/>
</dbReference>
<reference evidence="1 2" key="1">
    <citation type="submission" date="2018-02" db="EMBL/GenBank/DDBJ databases">
        <title>Complete genome sequencing of Faecalibacterium prausnitzii strains isolated from the human gut.</title>
        <authorList>
            <person name="Fitzgerald B.C."/>
            <person name="Shkoporov A.N."/>
            <person name="Ross P.R."/>
            <person name="Hill C."/>
        </authorList>
    </citation>
    <scope>NUCLEOTIDE SEQUENCE [LARGE SCALE GENOMIC DNA]</scope>
    <source>
        <strain evidence="1 2">APC942/32-1</strain>
    </source>
</reference>
<organism evidence="1 2">
    <name type="scientific">Faecalibacterium prausnitzii</name>
    <dbReference type="NCBI Taxonomy" id="853"/>
    <lineage>
        <taxon>Bacteria</taxon>
        <taxon>Bacillati</taxon>
        <taxon>Bacillota</taxon>
        <taxon>Clostridia</taxon>
        <taxon>Eubacteriales</taxon>
        <taxon>Oscillospiraceae</taxon>
        <taxon>Faecalibacterium</taxon>
    </lineage>
</organism>
<evidence type="ECO:0000313" key="2">
    <source>
        <dbReference type="Proteomes" id="UP000251144"/>
    </source>
</evidence>
<dbReference type="RefSeq" id="WP_022257353.1">
    <property type="nucleotide sequence ID" value="NZ_PRLB01000016.1"/>
</dbReference>
<dbReference type="OrthoDB" id="1938254at2"/>
<dbReference type="Proteomes" id="UP000251144">
    <property type="component" value="Unassembled WGS sequence"/>
</dbReference>
<comment type="caution">
    <text evidence="1">The sequence shown here is derived from an EMBL/GenBank/DDBJ whole genome shotgun (WGS) entry which is preliminary data.</text>
</comment>
<sequence length="103" mass="11545">MSKEILLIRNDDGEFELYDDTYDVVIHCKNRQGMKETCEILRKVGTDEKAPNALLMDPVDMAIAIRNHCKSRTGGCEGCCFDRPTSDNGDGECVLGCPEDWEV</sequence>
<gene>
    <name evidence="1" type="ORF">C4N26_13225</name>
</gene>
<evidence type="ECO:0000313" key="1">
    <source>
        <dbReference type="EMBL" id="RAW51832.1"/>
    </source>
</evidence>
<dbReference type="AlphaFoldDB" id="A0A329TQR1"/>
<name>A0A329TQR1_9FIRM</name>
<proteinExistence type="predicted"/>